<name>A0A7D5D8R7_9PSED</name>
<evidence type="ECO:0000256" key="2">
    <source>
        <dbReference type="ARBA" id="ARBA00023235"/>
    </source>
</evidence>
<dbReference type="PANTHER" id="PTHR13774">
    <property type="entry name" value="PHENAZINE BIOSYNTHESIS PROTEIN"/>
    <property type="match status" value="1"/>
</dbReference>
<dbReference type="NCBIfam" id="TIGR00654">
    <property type="entry name" value="PhzF_family"/>
    <property type="match status" value="1"/>
</dbReference>
<dbReference type="RefSeq" id="WP_158159176.1">
    <property type="nucleotide sequence ID" value="NZ_CP056030.1"/>
</dbReference>
<sequence>MQLSIYQVDAFADRPFGGNPAAVCPLAEWLPDAQLQAIAEENNLSETAYFVRKGDAFELRWFTPTVEVDLCGHATLAAAWVIANELPDAPAVMRFATRSGELRVSRTAHGLAMDFPAKQPVPREPVEGLLDALGITQAEVFATDDWLVVVEDEALIAQLKPDFNRLKGLPLRGIAVTAASQRFDFVTRWFGPNVGVNEDPVTGSAHTSLAPLWAERLGKTLLKTEQGGARKGQLTCELAGDRVIISGQAVLFMKGTVFF</sequence>
<proteinExistence type="inferred from homology"/>
<evidence type="ECO:0000313" key="5">
    <source>
        <dbReference type="Proteomes" id="UP000509568"/>
    </source>
</evidence>
<dbReference type="InterPro" id="IPR003719">
    <property type="entry name" value="Phenazine_PhzF-like"/>
</dbReference>
<keyword evidence="2" id="KW-0413">Isomerase</keyword>
<dbReference type="KEGG" id="pez:HWQ56_19000"/>
<dbReference type="Pfam" id="PF02567">
    <property type="entry name" value="PhzC-PhzF"/>
    <property type="match status" value="1"/>
</dbReference>
<dbReference type="GO" id="GO:0016853">
    <property type="term" value="F:isomerase activity"/>
    <property type="evidence" value="ECO:0007669"/>
    <property type="project" value="UniProtKB-KW"/>
</dbReference>
<accession>A0A7D5D8R7</accession>
<dbReference type="Proteomes" id="UP000509568">
    <property type="component" value="Chromosome"/>
</dbReference>
<dbReference type="SUPFAM" id="SSF54506">
    <property type="entry name" value="Diaminopimelate epimerase-like"/>
    <property type="match status" value="1"/>
</dbReference>
<evidence type="ECO:0000256" key="3">
    <source>
        <dbReference type="PIRSR" id="PIRSR016184-1"/>
    </source>
</evidence>
<dbReference type="PANTHER" id="PTHR13774:SF17">
    <property type="entry name" value="PHENAZINE BIOSYNTHESIS-LIKE DOMAIN-CONTAINING PROTEIN"/>
    <property type="match status" value="1"/>
</dbReference>
<organism evidence="4 5">
    <name type="scientific">Pseudomonas eucalypticola</name>
    <dbReference type="NCBI Taxonomy" id="2599595"/>
    <lineage>
        <taxon>Bacteria</taxon>
        <taxon>Pseudomonadati</taxon>
        <taxon>Pseudomonadota</taxon>
        <taxon>Gammaproteobacteria</taxon>
        <taxon>Pseudomonadales</taxon>
        <taxon>Pseudomonadaceae</taxon>
        <taxon>Pseudomonas</taxon>
    </lineage>
</organism>
<dbReference type="AlphaFoldDB" id="A0A7D5D8R7"/>
<protein>
    <submittedName>
        <fullName evidence="4">PhzF family phenazine biosynthesis protein</fullName>
    </submittedName>
</protein>
<comment type="similarity">
    <text evidence="1">Belongs to the PhzF family.</text>
</comment>
<evidence type="ECO:0000313" key="4">
    <source>
        <dbReference type="EMBL" id="QKZ05773.1"/>
    </source>
</evidence>
<dbReference type="Gene3D" id="3.10.310.10">
    <property type="entry name" value="Diaminopimelate Epimerase, Chain A, domain 1"/>
    <property type="match status" value="2"/>
</dbReference>
<evidence type="ECO:0000256" key="1">
    <source>
        <dbReference type="ARBA" id="ARBA00008270"/>
    </source>
</evidence>
<feature type="active site" evidence="3">
    <location>
        <position position="46"/>
    </location>
</feature>
<dbReference type="EMBL" id="CP056030">
    <property type="protein sequence ID" value="QKZ05773.1"/>
    <property type="molecule type" value="Genomic_DNA"/>
</dbReference>
<keyword evidence="5" id="KW-1185">Reference proteome</keyword>
<dbReference type="GO" id="GO:0005737">
    <property type="term" value="C:cytoplasm"/>
    <property type="evidence" value="ECO:0007669"/>
    <property type="project" value="TreeGrafter"/>
</dbReference>
<dbReference type="PIRSF" id="PIRSF016184">
    <property type="entry name" value="PhzC_PhzF"/>
    <property type="match status" value="1"/>
</dbReference>
<gene>
    <name evidence="4" type="ORF">HWQ56_19000</name>
</gene>
<reference evidence="4 5" key="1">
    <citation type="submission" date="2020-06" db="EMBL/GenBank/DDBJ databases">
        <title>Pseudomonas eucalypticola sp. nov., an endophyte of Eucalyptus dunnii leaves with biocontrol ability of eucalyptus leaf blight.</title>
        <authorList>
            <person name="Liu Y."/>
            <person name="Song Z."/>
            <person name="Zeng H."/>
            <person name="Lu M."/>
            <person name="Wang X."/>
            <person name="Lian X."/>
            <person name="Zhang Q."/>
        </authorList>
    </citation>
    <scope>NUCLEOTIDE SEQUENCE [LARGE SCALE GENOMIC DNA]</scope>
    <source>
        <strain evidence="4 5">NP-1</strain>
    </source>
</reference>